<dbReference type="Proteomes" id="UP000708208">
    <property type="component" value="Unassembled WGS sequence"/>
</dbReference>
<organism evidence="1 2">
    <name type="scientific">Allacma fusca</name>
    <dbReference type="NCBI Taxonomy" id="39272"/>
    <lineage>
        <taxon>Eukaryota</taxon>
        <taxon>Metazoa</taxon>
        <taxon>Ecdysozoa</taxon>
        <taxon>Arthropoda</taxon>
        <taxon>Hexapoda</taxon>
        <taxon>Collembola</taxon>
        <taxon>Symphypleona</taxon>
        <taxon>Sminthuridae</taxon>
        <taxon>Allacma</taxon>
    </lineage>
</organism>
<dbReference type="EMBL" id="CAJVCH010447743">
    <property type="protein sequence ID" value="CAG7819356.1"/>
    <property type="molecule type" value="Genomic_DNA"/>
</dbReference>
<evidence type="ECO:0000313" key="1">
    <source>
        <dbReference type="EMBL" id="CAG7819356.1"/>
    </source>
</evidence>
<sequence length="53" mass="6006">SFDAHLQKRSCFEEKKRETIVQHRNFINMDSVSTLFCNGNPSGTLPVESGEYG</sequence>
<evidence type="ECO:0000313" key="2">
    <source>
        <dbReference type="Proteomes" id="UP000708208"/>
    </source>
</evidence>
<proteinExistence type="predicted"/>
<protein>
    <submittedName>
        <fullName evidence="1">Uncharacterized protein</fullName>
    </submittedName>
</protein>
<reference evidence="1" key="1">
    <citation type="submission" date="2021-06" db="EMBL/GenBank/DDBJ databases">
        <authorList>
            <person name="Hodson N. C."/>
            <person name="Mongue J. A."/>
            <person name="Jaron S. K."/>
        </authorList>
    </citation>
    <scope>NUCLEOTIDE SEQUENCE</scope>
</reference>
<name>A0A8J2P959_9HEXA</name>
<accession>A0A8J2P959</accession>
<keyword evidence="2" id="KW-1185">Reference proteome</keyword>
<comment type="caution">
    <text evidence="1">The sequence shown here is derived from an EMBL/GenBank/DDBJ whole genome shotgun (WGS) entry which is preliminary data.</text>
</comment>
<feature type="non-terminal residue" evidence="1">
    <location>
        <position position="1"/>
    </location>
</feature>
<gene>
    <name evidence="1" type="ORF">AFUS01_LOCUS29812</name>
</gene>
<dbReference type="AlphaFoldDB" id="A0A8J2P959"/>